<dbReference type="AlphaFoldDB" id="A0A5C5S1Y1"/>
<dbReference type="InterPro" id="IPR000846">
    <property type="entry name" value="DapB_N"/>
</dbReference>
<keyword evidence="4 13" id="KW-0521">NADP</keyword>
<keyword evidence="2 13" id="KW-0963">Cytoplasm</keyword>
<comment type="subcellular location">
    <subcellularLocation>
        <location evidence="13">Cytoplasm</location>
    </subcellularLocation>
</comment>
<evidence type="ECO:0000256" key="11">
    <source>
        <dbReference type="ARBA" id="ARBA00049080"/>
    </source>
</evidence>
<evidence type="ECO:0000256" key="2">
    <source>
        <dbReference type="ARBA" id="ARBA00022490"/>
    </source>
</evidence>
<sequence length="247" mass="26107">MLNVGVLGSGGKVGRAMVDAVEAADDLSLSAAVDAGDMLTGLLDSNTQVVIDFTHPDVVMDNLKFLIDNGIHAVIGTTGFTDDRLDTVREWLAEKPEVGVLIAPNFAIGAVLTMRFAAQAARFFDSVEIIELHHPSKADAPSGTATRTAELIAEAREEAGRGKMPDATSAEFDRARGARVDGVRVHSVRVAGLVAHQEVLLGTQGETLTIRHDSLDRSSFVPGVLLGVRGISSRPGLTVGIEPFMDL</sequence>
<gene>
    <name evidence="13" type="primary">dapB</name>
    <name evidence="16" type="ORF">FK530_10975</name>
</gene>
<keyword evidence="8 13" id="KW-0457">Lysine biosynthesis</keyword>
<feature type="binding site" evidence="13">
    <location>
        <position position="134"/>
    </location>
    <ligand>
        <name>(S)-2,3,4,5-tetrahydrodipicolinate</name>
        <dbReference type="ChEBI" id="CHEBI:16845"/>
    </ligand>
</feature>
<evidence type="ECO:0000256" key="8">
    <source>
        <dbReference type="ARBA" id="ARBA00023154"/>
    </source>
</evidence>
<comment type="function">
    <text evidence="13">Catalyzes the conversion of 4-hydroxy-tetrahydrodipicolinate (HTPA) to tetrahydrodipicolinate.</text>
</comment>
<dbReference type="SUPFAM" id="SSF51735">
    <property type="entry name" value="NAD(P)-binding Rossmann-fold domains"/>
    <property type="match status" value="1"/>
</dbReference>
<evidence type="ECO:0000256" key="7">
    <source>
        <dbReference type="ARBA" id="ARBA00023027"/>
    </source>
</evidence>
<dbReference type="GO" id="GO:0005829">
    <property type="term" value="C:cytosol"/>
    <property type="evidence" value="ECO:0007669"/>
    <property type="project" value="TreeGrafter"/>
</dbReference>
<comment type="caution">
    <text evidence="13">Was originally thought to be a dihydrodipicolinate reductase (DHDPR), catalyzing the conversion of dihydrodipicolinate to tetrahydrodipicolinate. However, it was shown in E.coli that the substrate of the enzymatic reaction is not dihydrodipicolinate (DHDP) but in fact (2S,4S)-4-hydroxy-2,3,4,5-tetrahydrodipicolinic acid (HTPA), the product released by the DapA-catalyzed reaction.</text>
</comment>
<evidence type="ECO:0000256" key="10">
    <source>
        <dbReference type="ARBA" id="ARBA00038983"/>
    </source>
</evidence>
<dbReference type="GO" id="GO:0050661">
    <property type="term" value="F:NADP binding"/>
    <property type="evidence" value="ECO:0007669"/>
    <property type="project" value="UniProtKB-UniRule"/>
</dbReference>
<comment type="caution">
    <text evidence="13">Lacks conserved residue(s) required for the propagation of feature annotation.</text>
</comment>
<keyword evidence="5 13" id="KW-0220">Diaminopimelate biosynthesis</keyword>
<feature type="binding site" evidence="13">
    <location>
        <begin position="76"/>
        <end position="78"/>
    </location>
    <ligand>
        <name>NAD(+)</name>
        <dbReference type="ChEBI" id="CHEBI:57540"/>
    </ligand>
</feature>
<evidence type="ECO:0000256" key="13">
    <source>
        <dbReference type="HAMAP-Rule" id="MF_00102"/>
    </source>
</evidence>
<dbReference type="InterPro" id="IPR022663">
    <property type="entry name" value="DapB_C"/>
</dbReference>
<evidence type="ECO:0000259" key="14">
    <source>
        <dbReference type="Pfam" id="PF01113"/>
    </source>
</evidence>
<feature type="domain" description="Dihydrodipicolinate reductase C-terminal" evidence="15">
    <location>
        <begin position="109"/>
        <end position="238"/>
    </location>
</feature>
<feature type="domain" description="Dihydrodipicolinate reductase N-terminal" evidence="14">
    <location>
        <begin position="3"/>
        <end position="106"/>
    </location>
</feature>
<keyword evidence="3 13" id="KW-0028">Amino-acid biosynthesis</keyword>
<keyword evidence="7 13" id="KW-0520">NAD</keyword>
<dbReference type="InterPro" id="IPR023940">
    <property type="entry name" value="DHDPR_bac"/>
</dbReference>
<proteinExistence type="inferred from homology"/>
<dbReference type="CDD" id="cd02274">
    <property type="entry name" value="DHDPR_N"/>
    <property type="match status" value="1"/>
</dbReference>
<dbReference type="RefSeq" id="WP_146487060.1">
    <property type="nucleotide sequence ID" value="NZ_VIGX01000005.1"/>
</dbReference>
<dbReference type="GO" id="GO:0051287">
    <property type="term" value="F:NAD binding"/>
    <property type="evidence" value="ECO:0007669"/>
    <property type="project" value="UniProtKB-UniRule"/>
</dbReference>
<comment type="pathway">
    <text evidence="9 13">Amino-acid biosynthesis; L-lysine biosynthesis via DAP pathway; (S)-tetrahydrodipicolinate from L-aspartate: step 4/4.</text>
</comment>
<dbReference type="GO" id="GO:0016726">
    <property type="term" value="F:oxidoreductase activity, acting on CH or CH2 groups, NAD or NADP as acceptor"/>
    <property type="evidence" value="ECO:0007669"/>
    <property type="project" value="UniProtKB-UniRule"/>
</dbReference>
<dbReference type="GO" id="GO:0008839">
    <property type="term" value="F:4-hydroxy-tetrahydrodipicolinate reductase"/>
    <property type="evidence" value="ECO:0007669"/>
    <property type="project" value="UniProtKB-UniRule"/>
</dbReference>
<evidence type="ECO:0000256" key="12">
    <source>
        <dbReference type="ARBA" id="ARBA00049396"/>
    </source>
</evidence>
<feature type="binding site" evidence="13">
    <location>
        <begin position="143"/>
        <end position="144"/>
    </location>
    <ligand>
        <name>(S)-2,3,4,5-tetrahydrodipicolinate</name>
        <dbReference type="ChEBI" id="CHEBI:16845"/>
    </ligand>
</feature>
<dbReference type="InterPro" id="IPR022664">
    <property type="entry name" value="DapB_N_CS"/>
</dbReference>
<dbReference type="FunFam" id="3.30.360.10:FF:000009">
    <property type="entry name" value="4-hydroxy-tetrahydrodipicolinate reductase"/>
    <property type="match status" value="1"/>
</dbReference>
<feature type="binding site" evidence="13">
    <location>
        <begin position="103"/>
        <end position="106"/>
    </location>
    <ligand>
        <name>NAD(+)</name>
        <dbReference type="ChEBI" id="CHEBI:57540"/>
    </ligand>
</feature>
<protein>
    <recommendedName>
        <fullName evidence="10 13">4-hydroxy-tetrahydrodipicolinate reductase</fullName>
        <shortName evidence="13">HTPA reductase</shortName>
        <ecNumber evidence="10 13">1.17.1.8</ecNumber>
    </recommendedName>
</protein>
<name>A0A5C5S1Y1_9ACTN</name>
<dbReference type="EMBL" id="VIGX01000005">
    <property type="protein sequence ID" value="TWS28720.1"/>
    <property type="molecule type" value="Genomic_DNA"/>
</dbReference>
<keyword evidence="17" id="KW-1185">Reference proteome</keyword>
<evidence type="ECO:0000313" key="17">
    <source>
        <dbReference type="Proteomes" id="UP000319375"/>
    </source>
</evidence>
<dbReference type="SUPFAM" id="SSF55347">
    <property type="entry name" value="Glyceraldehyde-3-phosphate dehydrogenase-like, C-terminal domain"/>
    <property type="match status" value="1"/>
</dbReference>
<dbReference type="InterPro" id="IPR036291">
    <property type="entry name" value="NAD(P)-bd_dom_sf"/>
</dbReference>
<evidence type="ECO:0000256" key="1">
    <source>
        <dbReference type="ARBA" id="ARBA00006642"/>
    </source>
</evidence>
<evidence type="ECO:0000259" key="15">
    <source>
        <dbReference type="Pfam" id="PF05173"/>
    </source>
</evidence>
<comment type="subunit">
    <text evidence="13">Homotetramer.</text>
</comment>
<feature type="active site" description="Proton donor" evidence="13">
    <location>
        <position position="137"/>
    </location>
</feature>
<dbReference type="HAMAP" id="MF_00102">
    <property type="entry name" value="DapB"/>
    <property type="match status" value="1"/>
</dbReference>
<comment type="caution">
    <text evidence="16">The sequence shown here is derived from an EMBL/GenBank/DDBJ whole genome shotgun (WGS) entry which is preliminary data.</text>
</comment>
<comment type="similarity">
    <text evidence="1 13">Belongs to the DapB family.</text>
</comment>
<evidence type="ECO:0000256" key="3">
    <source>
        <dbReference type="ARBA" id="ARBA00022605"/>
    </source>
</evidence>
<dbReference type="Gene3D" id="3.40.50.720">
    <property type="entry name" value="NAD(P)-binding Rossmann-like Domain"/>
    <property type="match status" value="1"/>
</dbReference>
<dbReference type="GO" id="GO:0019877">
    <property type="term" value="P:diaminopimelate biosynthetic process"/>
    <property type="evidence" value="ECO:0007669"/>
    <property type="project" value="UniProtKB-UniRule"/>
</dbReference>
<feature type="active site" description="Proton donor/acceptor" evidence="13">
    <location>
        <position position="133"/>
    </location>
</feature>
<dbReference type="GO" id="GO:0009089">
    <property type="term" value="P:lysine biosynthetic process via diaminopimelate"/>
    <property type="evidence" value="ECO:0007669"/>
    <property type="project" value="UniProtKB-UniRule"/>
</dbReference>
<dbReference type="OrthoDB" id="9790352at2"/>
<dbReference type="Pfam" id="PF01113">
    <property type="entry name" value="DapB_N"/>
    <property type="match status" value="1"/>
</dbReference>
<evidence type="ECO:0000256" key="6">
    <source>
        <dbReference type="ARBA" id="ARBA00023002"/>
    </source>
</evidence>
<keyword evidence="6 13" id="KW-0560">Oxidoreductase</keyword>
<dbReference type="UniPathway" id="UPA00034">
    <property type="reaction ID" value="UER00018"/>
</dbReference>
<evidence type="ECO:0000256" key="9">
    <source>
        <dbReference type="ARBA" id="ARBA00037922"/>
    </source>
</evidence>
<reference evidence="16 17" key="1">
    <citation type="submission" date="2019-06" db="EMBL/GenBank/DDBJ databases">
        <title>Tsukamurella conjunctivitidis sp. nov., Tsukamurella assacharolytica sp. nov. and Tsukamurella sputae sp. nov. isolated from patients with conjunctivitis, bacteraemia (lymphoma) and respiratory infection (sputum) in Hong Kong.</title>
        <authorList>
            <person name="Teng J.L.L."/>
            <person name="Lee H.H."/>
            <person name="Fong J.Y.H."/>
            <person name="Fok K.M.N."/>
            <person name="Lau S.K.P."/>
            <person name="Woo P.C.Y."/>
        </authorList>
    </citation>
    <scope>NUCLEOTIDE SEQUENCE [LARGE SCALE GENOMIC DNA]</scope>
    <source>
        <strain evidence="16 17">HKU72</strain>
    </source>
</reference>
<dbReference type="PIRSF" id="PIRSF000161">
    <property type="entry name" value="DHPR"/>
    <property type="match status" value="1"/>
</dbReference>
<dbReference type="Pfam" id="PF05173">
    <property type="entry name" value="DapB_C"/>
    <property type="match status" value="1"/>
</dbReference>
<comment type="catalytic activity">
    <reaction evidence="12 13">
        <text>(S)-2,3,4,5-tetrahydrodipicolinate + NAD(+) + H2O = (2S,4S)-4-hydroxy-2,3,4,5-tetrahydrodipicolinate + NADH + H(+)</text>
        <dbReference type="Rhea" id="RHEA:35323"/>
        <dbReference type="ChEBI" id="CHEBI:15377"/>
        <dbReference type="ChEBI" id="CHEBI:15378"/>
        <dbReference type="ChEBI" id="CHEBI:16845"/>
        <dbReference type="ChEBI" id="CHEBI:57540"/>
        <dbReference type="ChEBI" id="CHEBI:57945"/>
        <dbReference type="ChEBI" id="CHEBI:67139"/>
        <dbReference type="EC" id="1.17.1.8"/>
    </reaction>
</comment>
<organism evidence="16 17">
    <name type="scientific">Tsukamurella conjunctivitidis</name>
    <dbReference type="NCBI Taxonomy" id="2592068"/>
    <lineage>
        <taxon>Bacteria</taxon>
        <taxon>Bacillati</taxon>
        <taxon>Actinomycetota</taxon>
        <taxon>Actinomycetes</taxon>
        <taxon>Mycobacteriales</taxon>
        <taxon>Tsukamurellaceae</taxon>
        <taxon>Tsukamurella</taxon>
    </lineage>
</organism>
<evidence type="ECO:0000256" key="5">
    <source>
        <dbReference type="ARBA" id="ARBA00022915"/>
    </source>
</evidence>
<dbReference type="EC" id="1.17.1.8" evidence="10 13"/>
<dbReference type="PANTHER" id="PTHR20836:SF0">
    <property type="entry name" value="4-HYDROXY-TETRAHYDRODIPICOLINATE REDUCTASE 1, CHLOROPLASTIC-RELATED"/>
    <property type="match status" value="1"/>
</dbReference>
<dbReference type="NCBIfam" id="TIGR00036">
    <property type="entry name" value="dapB"/>
    <property type="match status" value="1"/>
</dbReference>
<comment type="catalytic activity">
    <reaction evidence="11 13">
        <text>(S)-2,3,4,5-tetrahydrodipicolinate + NADP(+) + H2O = (2S,4S)-4-hydroxy-2,3,4,5-tetrahydrodipicolinate + NADPH + H(+)</text>
        <dbReference type="Rhea" id="RHEA:35331"/>
        <dbReference type="ChEBI" id="CHEBI:15377"/>
        <dbReference type="ChEBI" id="CHEBI:15378"/>
        <dbReference type="ChEBI" id="CHEBI:16845"/>
        <dbReference type="ChEBI" id="CHEBI:57783"/>
        <dbReference type="ChEBI" id="CHEBI:58349"/>
        <dbReference type="ChEBI" id="CHEBI:67139"/>
        <dbReference type="EC" id="1.17.1.8"/>
    </reaction>
</comment>
<feature type="binding site" evidence="13">
    <location>
        <begin position="8"/>
        <end position="13"/>
    </location>
    <ligand>
        <name>NAD(+)</name>
        <dbReference type="ChEBI" id="CHEBI:57540"/>
    </ligand>
</feature>
<evidence type="ECO:0000256" key="4">
    <source>
        <dbReference type="ARBA" id="ARBA00022857"/>
    </source>
</evidence>
<accession>A0A5C5S1Y1</accession>
<dbReference type="Proteomes" id="UP000319375">
    <property type="component" value="Unassembled WGS sequence"/>
</dbReference>
<dbReference type="PANTHER" id="PTHR20836">
    <property type="entry name" value="DIHYDRODIPICOLINATE REDUCTASE"/>
    <property type="match status" value="1"/>
</dbReference>
<dbReference type="PROSITE" id="PS01298">
    <property type="entry name" value="DAPB"/>
    <property type="match status" value="1"/>
</dbReference>
<evidence type="ECO:0000313" key="16">
    <source>
        <dbReference type="EMBL" id="TWS28720.1"/>
    </source>
</evidence>
<dbReference type="Gene3D" id="3.30.360.10">
    <property type="entry name" value="Dihydrodipicolinate Reductase, domain 2"/>
    <property type="match status" value="1"/>
</dbReference>
<feature type="binding site" evidence="13">
    <location>
        <position position="34"/>
    </location>
    <ligand>
        <name>NAD(+)</name>
        <dbReference type="ChEBI" id="CHEBI:57540"/>
    </ligand>
</feature>